<comment type="caution">
    <text evidence="8">The sequence shown here is derived from an EMBL/GenBank/DDBJ whole genome shotgun (WGS) entry which is preliminary data.</text>
</comment>
<feature type="domain" description="Heat-inducible transcription repressor HrcA C-terminal" evidence="7">
    <location>
        <begin position="104"/>
        <end position="324"/>
    </location>
</feature>
<dbReference type="AlphaFoldDB" id="A0A2W7N5E7"/>
<evidence type="ECO:0000256" key="6">
    <source>
        <dbReference type="HAMAP-Rule" id="MF_00081"/>
    </source>
</evidence>
<dbReference type="InterPro" id="IPR002571">
    <property type="entry name" value="HrcA"/>
</dbReference>
<evidence type="ECO:0000256" key="4">
    <source>
        <dbReference type="ARBA" id="ARBA00023163"/>
    </source>
</evidence>
<dbReference type="Proteomes" id="UP000248646">
    <property type="component" value="Unassembled WGS sequence"/>
</dbReference>
<dbReference type="OrthoDB" id="9783139at2"/>
<dbReference type="InterPro" id="IPR029016">
    <property type="entry name" value="GAF-like_dom_sf"/>
</dbReference>
<evidence type="ECO:0000313" key="9">
    <source>
        <dbReference type="Proteomes" id="UP000248646"/>
    </source>
</evidence>
<dbReference type="FunFam" id="1.10.10.10:FF:000049">
    <property type="entry name" value="Heat-inducible transcription repressor HrcA"/>
    <property type="match status" value="1"/>
</dbReference>
<dbReference type="SUPFAM" id="SSF55781">
    <property type="entry name" value="GAF domain-like"/>
    <property type="match status" value="1"/>
</dbReference>
<keyword evidence="4 6" id="KW-0804">Transcription</keyword>
<evidence type="ECO:0000313" key="8">
    <source>
        <dbReference type="EMBL" id="PZX07163.1"/>
    </source>
</evidence>
<dbReference type="GO" id="GO:0003677">
    <property type="term" value="F:DNA binding"/>
    <property type="evidence" value="ECO:0007669"/>
    <property type="project" value="InterPro"/>
</dbReference>
<dbReference type="InterPro" id="IPR036390">
    <property type="entry name" value="WH_DNA-bd_sf"/>
</dbReference>
<dbReference type="PANTHER" id="PTHR34824">
    <property type="entry name" value="HEAT-INDUCIBLE TRANSCRIPTION REPRESSOR HRCA"/>
    <property type="match status" value="1"/>
</dbReference>
<name>A0A2W7N5E7_9BACI</name>
<accession>A0A2W7N5E7</accession>
<evidence type="ECO:0000256" key="2">
    <source>
        <dbReference type="ARBA" id="ARBA00023015"/>
    </source>
</evidence>
<dbReference type="HAMAP" id="MF_00081">
    <property type="entry name" value="HrcA"/>
    <property type="match status" value="1"/>
</dbReference>
<dbReference type="EMBL" id="QKZI01000001">
    <property type="protein sequence ID" value="PZX07163.1"/>
    <property type="molecule type" value="Genomic_DNA"/>
</dbReference>
<dbReference type="InterPro" id="IPR036388">
    <property type="entry name" value="WH-like_DNA-bd_sf"/>
</dbReference>
<comment type="similarity">
    <text evidence="6">Belongs to the HrcA family.</text>
</comment>
<dbReference type="RefSeq" id="WP_111437850.1">
    <property type="nucleotide sequence ID" value="NZ_QKZI01000001.1"/>
</dbReference>
<dbReference type="Gene3D" id="1.10.10.10">
    <property type="entry name" value="Winged helix-like DNA-binding domain superfamily/Winged helix DNA-binding domain"/>
    <property type="match status" value="1"/>
</dbReference>
<proteinExistence type="inferred from homology"/>
<keyword evidence="9" id="KW-1185">Reference proteome</keyword>
<dbReference type="PIRSF" id="PIRSF005485">
    <property type="entry name" value="HrcA"/>
    <property type="match status" value="1"/>
</dbReference>
<organism evidence="8 9">
    <name type="scientific">Psychrobacillus insolitus</name>
    <dbReference type="NCBI Taxonomy" id="1461"/>
    <lineage>
        <taxon>Bacteria</taxon>
        <taxon>Bacillati</taxon>
        <taxon>Bacillota</taxon>
        <taxon>Bacilli</taxon>
        <taxon>Bacillales</taxon>
        <taxon>Bacillaceae</taxon>
        <taxon>Psychrobacillus</taxon>
    </lineage>
</organism>
<gene>
    <name evidence="6" type="primary">hrcA</name>
    <name evidence="8" type="ORF">C7437_101272</name>
</gene>
<evidence type="ECO:0000256" key="3">
    <source>
        <dbReference type="ARBA" id="ARBA00023016"/>
    </source>
</evidence>
<dbReference type="NCBIfam" id="TIGR00331">
    <property type="entry name" value="hrcA"/>
    <property type="match status" value="1"/>
</dbReference>
<reference evidence="8 9" key="1">
    <citation type="submission" date="2018-06" db="EMBL/GenBank/DDBJ databases">
        <title>Genomic Encyclopedia of Type Strains, Phase IV (KMG-IV): sequencing the most valuable type-strain genomes for metagenomic binning, comparative biology and taxonomic classification.</title>
        <authorList>
            <person name="Goeker M."/>
        </authorList>
    </citation>
    <scope>NUCLEOTIDE SEQUENCE [LARGE SCALE GENOMIC DNA]</scope>
    <source>
        <strain evidence="8 9">DSM 5</strain>
    </source>
</reference>
<keyword evidence="1 6" id="KW-0678">Repressor</keyword>
<keyword evidence="3 6" id="KW-0346">Stress response</keyword>
<dbReference type="InterPro" id="IPR021153">
    <property type="entry name" value="HrcA_C"/>
</dbReference>
<dbReference type="GO" id="GO:0045892">
    <property type="term" value="P:negative regulation of DNA-templated transcription"/>
    <property type="evidence" value="ECO:0007669"/>
    <property type="project" value="UniProtKB-UniRule"/>
</dbReference>
<dbReference type="InterPro" id="IPR023120">
    <property type="entry name" value="WHTH_transcript_rep_HrcA_IDD"/>
</dbReference>
<dbReference type="Gene3D" id="3.30.390.60">
    <property type="entry name" value="Heat-inducible transcription repressor hrca homolog, domain 3"/>
    <property type="match status" value="1"/>
</dbReference>
<dbReference type="Pfam" id="PF01628">
    <property type="entry name" value="HrcA"/>
    <property type="match status" value="1"/>
</dbReference>
<evidence type="ECO:0000256" key="1">
    <source>
        <dbReference type="ARBA" id="ARBA00022491"/>
    </source>
</evidence>
<comment type="function">
    <text evidence="5 6">Negative regulator of class I heat shock genes (grpE-dnaK-dnaJ and groELS operons). Prevents heat-shock induction of these operons.</text>
</comment>
<keyword evidence="2 6" id="KW-0805">Transcription regulation</keyword>
<evidence type="ECO:0000259" key="7">
    <source>
        <dbReference type="Pfam" id="PF01628"/>
    </source>
</evidence>
<sequence length="347" mass="39346">MLTNRQLLILQVTVDDFIETAQPVGSRQISKKEGVTYSPATIRNDMADLEDMGFLEKTHTSSGRVPSEKGYRYYVDNMLTPQRIPNVELQQIRSVFEERMLETEQVIRKSAKILSELTNYTSILLGLDVRKHRIKRFSIVPLTDDSAVAIIVTDSGHVENRVFSIPENFTSSDIEKMVNMLNDKLVGVHLHELSSKLELVTKTILQQRIGHLENLFGSFNKAISIEHGHEDKVYYGGKMHLLNQPEFNDVAKARSIMYWMDHVNQIPGIFPLDKMGIQIRIGSENNHLAMENCSVITATYSIGEEQTGSIAIIGPTRMDYKRVVSLLDIMSGDLSKELSKLLHGHYE</sequence>
<dbReference type="SUPFAM" id="SSF46785">
    <property type="entry name" value="Winged helix' DNA-binding domain"/>
    <property type="match status" value="1"/>
</dbReference>
<dbReference type="PANTHER" id="PTHR34824:SF1">
    <property type="entry name" value="HEAT-INDUCIBLE TRANSCRIPTION REPRESSOR HRCA"/>
    <property type="match status" value="1"/>
</dbReference>
<dbReference type="Gene3D" id="3.30.450.40">
    <property type="match status" value="1"/>
</dbReference>
<evidence type="ECO:0000256" key="5">
    <source>
        <dbReference type="ARBA" id="ARBA00055319"/>
    </source>
</evidence>
<protein>
    <recommendedName>
        <fullName evidence="6">Heat-inducible transcription repressor HrcA</fullName>
    </recommendedName>
</protein>